<protein>
    <recommendedName>
        <fullName evidence="15">NAD(P)/FAD-dependent oxidoreductase</fullName>
    </recommendedName>
</protein>
<evidence type="ECO:0000256" key="10">
    <source>
        <dbReference type="SAM" id="MobiDB-lite"/>
    </source>
</evidence>
<evidence type="ECO:0008006" key="15">
    <source>
        <dbReference type="Google" id="ProtNLM"/>
    </source>
</evidence>
<evidence type="ECO:0000256" key="2">
    <source>
        <dbReference type="ARBA" id="ARBA00001966"/>
    </source>
</evidence>
<dbReference type="Pfam" id="PF04324">
    <property type="entry name" value="Fer2_BFD"/>
    <property type="match status" value="1"/>
</dbReference>
<dbReference type="PANTHER" id="PTHR43809">
    <property type="entry name" value="NITRITE REDUCTASE (NADH) LARGE SUBUNIT"/>
    <property type="match status" value="1"/>
</dbReference>
<comment type="cofactor">
    <cofactor evidence="2">
        <name>[4Fe-4S] cluster</name>
        <dbReference type="ChEBI" id="CHEBI:49883"/>
    </cofactor>
</comment>
<evidence type="ECO:0000259" key="12">
    <source>
        <dbReference type="Pfam" id="PF07992"/>
    </source>
</evidence>
<dbReference type="Proteomes" id="UP001499954">
    <property type="component" value="Unassembled WGS sequence"/>
</dbReference>
<comment type="pathway">
    <text evidence="3">Nitrogen metabolism; nitrate reduction (assimilation).</text>
</comment>
<dbReference type="Pfam" id="PF07992">
    <property type="entry name" value="Pyr_redox_2"/>
    <property type="match status" value="1"/>
</dbReference>
<evidence type="ECO:0000256" key="4">
    <source>
        <dbReference type="ARBA" id="ARBA00010429"/>
    </source>
</evidence>
<keyword evidence="8" id="KW-0408">Iron</keyword>
<dbReference type="PANTHER" id="PTHR43809:SF1">
    <property type="entry name" value="NITRITE REDUCTASE (NADH) LARGE SUBUNIT"/>
    <property type="match status" value="1"/>
</dbReference>
<comment type="cofactor">
    <cofactor evidence="1">
        <name>siroheme</name>
        <dbReference type="ChEBI" id="CHEBI:60052"/>
    </cofactor>
</comment>
<reference evidence="14" key="1">
    <citation type="journal article" date="2019" name="Int. J. Syst. Evol. Microbiol.">
        <title>The Global Catalogue of Microorganisms (GCM) 10K type strain sequencing project: providing services to taxonomists for standard genome sequencing and annotation.</title>
        <authorList>
            <consortium name="The Broad Institute Genomics Platform"/>
            <consortium name="The Broad Institute Genome Sequencing Center for Infectious Disease"/>
            <person name="Wu L."/>
            <person name="Ma J."/>
        </authorList>
    </citation>
    <scope>NUCLEOTIDE SEQUENCE [LARGE SCALE GENOMIC DNA]</scope>
    <source>
        <strain evidence="14">JCM 13584</strain>
    </source>
</reference>
<dbReference type="InterPro" id="IPR041854">
    <property type="entry name" value="BFD-like_2Fe2S-bd_dom_sf"/>
</dbReference>
<dbReference type="InterPro" id="IPR023753">
    <property type="entry name" value="FAD/NAD-binding_dom"/>
</dbReference>
<evidence type="ECO:0000313" key="13">
    <source>
        <dbReference type="EMBL" id="GAA1950356.1"/>
    </source>
</evidence>
<keyword evidence="14" id="KW-1185">Reference proteome</keyword>
<name>A0ABP5BPW0_9MICO</name>
<keyword evidence="9" id="KW-0411">Iron-sulfur</keyword>
<evidence type="ECO:0000313" key="14">
    <source>
        <dbReference type="Proteomes" id="UP001499954"/>
    </source>
</evidence>
<evidence type="ECO:0000256" key="5">
    <source>
        <dbReference type="ARBA" id="ARBA00022617"/>
    </source>
</evidence>
<organism evidence="13 14">
    <name type="scientific">Agromyces allii</name>
    <dbReference type="NCBI Taxonomy" id="393607"/>
    <lineage>
        <taxon>Bacteria</taxon>
        <taxon>Bacillati</taxon>
        <taxon>Actinomycetota</taxon>
        <taxon>Actinomycetes</taxon>
        <taxon>Micrococcales</taxon>
        <taxon>Microbacteriaceae</taxon>
        <taxon>Agromyces</taxon>
    </lineage>
</organism>
<comment type="similarity">
    <text evidence="4">Belongs to the nitrite and sulfite reductase 4Fe-4S domain family.</text>
</comment>
<dbReference type="EMBL" id="BAAAMK010000002">
    <property type="protein sequence ID" value="GAA1950356.1"/>
    <property type="molecule type" value="Genomic_DNA"/>
</dbReference>
<dbReference type="PRINTS" id="PR00368">
    <property type="entry name" value="FADPNR"/>
</dbReference>
<dbReference type="InterPro" id="IPR007419">
    <property type="entry name" value="BFD-like_2Fe2S-bd_dom"/>
</dbReference>
<keyword evidence="5" id="KW-0349">Heme</keyword>
<feature type="compositionally biased region" description="Basic residues" evidence="10">
    <location>
        <begin position="577"/>
        <end position="589"/>
    </location>
</feature>
<feature type="compositionally biased region" description="Low complexity" evidence="10">
    <location>
        <begin position="554"/>
        <end position="573"/>
    </location>
</feature>
<keyword evidence="6" id="KW-0479">Metal-binding</keyword>
<dbReference type="InterPro" id="IPR036188">
    <property type="entry name" value="FAD/NAD-bd_sf"/>
</dbReference>
<accession>A0ABP5BPW0</accession>
<dbReference type="Gene3D" id="1.10.10.1100">
    <property type="entry name" value="BFD-like [2Fe-2S]-binding domain"/>
    <property type="match status" value="1"/>
</dbReference>
<evidence type="ECO:0000259" key="11">
    <source>
        <dbReference type="Pfam" id="PF04324"/>
    </source>
</evidence>
<evidence type="ECO:0000256" key="6">
    <source>
        <dbReference type="ARBA" id="ARBA00022723"/>
    </source>
</evidence>
<feature type="region of interest" description="Disordered" evidence="10">
    <location>
        <begin position="554"/>
        <end position="605"/>
    </location>
</feature>
<dbReference type="SUPFAM" id="SSF51905">
    <property type="entry name" value="FAD/NAD(P)-binding domain"/>
    <property type="match status" value="2"/>
</dbReference>
<proteinExistence type="inferred from homology"/>
<feature type="domain" description="FAD/NAD(P)-binding" evidence="12">
    <location>
        <begin position="8"/>
        <end position="318"/>
    </location>
</feature>
<sequence length="884" mass="94205">MSRPSPLKVVLVGYGPVGARFVEEILPGVQRGAVELTVLAGEDVEAYNRVLVAEYAVGNADLDSMIVGDRITAEDAGARVLLGVAVTAVDREARTVLLDTGEELAYDRLVLATGARANVPTLDGVERHRRDLASLEKYGRQLVARDDELPAGITALRDLADAERVLEAVRERRRIIVLGAGVLGLELALAAAHAGAQVCVVHHGPHPMPRNLDRGGGQVLRAALRRTGIQVIAHSRAEAVAFRTDDDGQRRFDMLVTADGKQLRGDLLVLSCGVSARTELAVLAGLRTAAGIVVHPHLASWTDPAIFAIGDCAQVVERTEEFAGQRTLPGAPSGLIGPGWRQASWLAGSFLAEADQLAHDVETPVERDALVMLKAEHIDVVAVGDISGDPWDDDSLHPRRRIAQWADPEHLRYVKMVTEDGVLTGFVSVGMPRTAAELTLLFERGGELPADRSLLLRFDGPDYDPAADADAFAPATTVCWCNAVTVGRIEESAACGNTTVECVGRDTRAGTGCGGCRGRIAEVLARVADADGTWTMGGRSAGERGGMSRRAPAASVALRRARRAGASAAPPKALQGRGRRPSVVRRRLRPSALSPRPSGVEVPLGLDGLVPVEHDVDEFDRHRAPGRDERLGDELCADGCGRVVERPGREHVGGHRDARAGMHLADHLDRIGQARNRRGDESDRDRAPEPVPEPACRLEALAHRARIVRSGRGQQHRIALFEPGVGQPLGEDADETVVGAELAREPGLPSGSLESEGEARAHVVSGRQRQRHDHRVGLPRGGDGRGDVDALRVDEVDRHVDAGLDGGHTIDQAHHGLAVRRRGRAVRDGDEPQRRSRVGARKGVCAIRTGHRQPALSGGCSLGAAGIDVINGVFRGAPRSVSGT</sequence>
<evidence type="ECO:0000256" key="9">
    <source>
        <dbReference type="ARBA" id="ARBA00023014"/>
    </source>
</evidence>
<evidence type="ECO:0000256" key="7">
    <source>
        <dbReference type="ARBA" id="ARBA00023002"/>
    </source>
</evidence>
<keyword evidence="7" id="KW-0560">Oxidoreductase</keyword>
<evidence type="ECO:0000256" key="1">
    <source>
        <dbReference type="ARBA" id="ARBA00001929"/>
    </source>
</evidence>
<dbReference type="Gene3D" id="3.50.50.60">
    <property type="entry name" value="FAD/NAD(P)-binding domain"/>
    <property type="match status" value="2"/>
</dbReference>
<comment type="caution">
    <text evidence="13">The sequence shown here is derived from an EMBL/GenBank/DDBJ whole genome shotgun (WGS) entry which is preliminary data.</text>
</comment>
<evidence type="ECO:0000256" key="8">
    <source>
        <dbReference type="ARBA" id="ARBA00023004"/>
    </source>
</evidence>
<gene>
    <name evidence="13" type="ORF">GCM10009717_15660</name>
</gene>
<feature type="domain" description="BFD-like [2Fe-2S]-binding" evidence="11">
    <location>
        <begin position="478"/>
        <end position="525"/>
    </location>
</feature>
<evidence type="ECO:0000256" key="3">
    <source>
        <dbReference type="ARBA" id="ARBA00005096"/>
    </source>
</evidence>
<dbReference type="InterPro" id="IPR052034">
    <property type="entry name" value="NasD-like"/>
</dbReference>
<feature type="region of interest" description="Disordered" evidence="10">
    <location>
        <begin position="745"/>
        <end position="788"/>
    </location>
</feature>